<keyword evidence="4" id="KW-0227">DNA damage</keyword>
<evidence type="ECO:0000256" key="5">
    <source>
        <dbReference type="ARBA" id="ARBA00022932"/>
    </source>
</evidence>
<dbReference type="GO" id="GO:0008270">
    <property type="term" value="F:zinc ion binding"/>
    <property type="evidence" value="ECO:0007669"/>
    <property type="project" value="TreeGrafter"/>
</dbReference>
<dbReference type="InterPro" id="IPR002054">
    <property type="entry name" value="DNA-dir_DNA_pol_X"/>
</dbReference>
<dbReference type="NCBIfam" id="NF006375">
    <property type="entry name" value="PRK08609.1"/>
    <property type="match status" value="1"/>
</dbReference>
<dbReference type="CDD" id="cd07436">
    <property type="entry name" value="PHP_PolX"/>
    <property type="match status" value="1"/>
</dbReference>
<keyword evidence="6" id="KW-0234">DNA repair</keyword>
<dbReference type="SMART" id="SM00481">
    <property type="entry name" value="POLIIIAc"/>
    <property type="match status" value="1"/>
</dbReference>
<keyword evidence="5" id="KW-0239">DNA-directed DNA polymerase</keyword>
<dbReference type="Gene3D" id="3.30.210.10">
    <property type="entry name" value="DNA polymerase, thumb domain"/>
    <property type="match status" value="1"/>
</dbReference>
<evidence type="ECO:0000259" key="8">
    <source>
        <dbReference type="SMART" id="SM00481"/>
    </source>
</evidence>
<dbReference type="Proteomes" id="UP000176299">
    <property type="component" value="Unassembled WGS sequence"/>
</dbReference>
<dbReference type="InterPro" id="IPR043519">
    <property type="entry name" value="NT_sf"/>
</dbReference>
<dbReference type="InterPro" id="IPR002008">
    <property type="entry name" value="DNA_pol_X_beta-like"/>
</dbReference>
<sequence length="573" mass="64685">MEKKFTNREVAELLSNVSAAYQVKGANLFQIRAYDSAADAIEHATSEVKDLWEAGQMDQIPGIGAHMANYLDEYFTTGKAKHFEALFKEIPEDMFEFLKVPGIGPKTAYKLAKSGVVSIEDLEQRIKSSWLVKKGFGEKSLENILRGIEEFKRKSDRILLPVAGEVAKRVIEYLKKHKDVIAADPLGSLRRRVTTVGDIDISVASKNPKSVVDHFVKFPELERVVEAGERTATIVLRNGIHIDLMVQPPERYGSLLQHFTGSKLHNIHIRKIAKEKSLSLSEYGIKKVDEKGGQFAQDSLFKCETEEEFYKKLGMDYIPPEIREDTGEIEAALEHKLPKLIEFADVKGDLQSHSIWSDGHDSIAEMANVAAALGREYIALTDHSYPSVNFDERLKEIEQFNYSQSKIRVISGLEVNINADASLQVPDEVLAKHEVVLVSIHTSFRQDQEEMTARIIKALKNPYVDIFAHPTGRLLLEREGIEADWEQIFKVAANAGKFIEINAYPNRLDLPDALIREAKRFGVRFSIGTDSHQIAQLGLLEYGVSTARRGWLEKEDVINTLPYSRLRDILKIK</sequence>
<dbReference type="GO" id="GO:0042578">
    <property type="term" value="F:phosphoric ester hydrolase activity"/>
    <property type="evidence" value="ECO:0007669"/>
    <property type="project" value="TreeGrafter"/>
</dbReference>
<comment type="caution">
    <text evidence="10">The sequence shown here is derived from an EMBL/GenBank/DDBJ whole genome shotgun (WGS) entry which is preliminary data.</text>
</comment>
<dbReference type="Gene3D" id="3.30.460.10">
    <property type="entry name" value="Beta Polymerase, domain 2"/>
    <property type="match status" value="1"/>
</dbReference>
<dbReference type="SUPFAM" id="SSF81301">
    <property type="entry name" value="Nucleotidyltransferase"/>
    <property type="match status" value="1"/>
</dbReference>
<dbReference type="PANTHER" id="PTHR36928">
    <property type="entry name" value="PHOSPHATASE YCDX-RELATED"/>
    <property type="match status" value="1"/>
</dbReference>
<keyword evidence="3" id="KW-0548">Nucleotidyltransferase</keyword>
<feature type="domain" description="DNA-directed DNA polymerase X" evidence="9">
    <location>
        <begin position="5"/>
        <end position="324"/>
    </location>
</feature>
<dbReference type="EMBL" id="MHCN01000019">
    <property type="protein sequence ID" value="OGY20977.1"/>
    <property type="molecule type" value="Genomic_DNA"/>
</dbReference>
<dbReference type="Pfam" id="PF14716">
    <property type="entry name" value="HHH_8"/>
    <property type="match status" value="1"/>
</dbReference>
<protein>
    <recommendedName>
        <fullName evidence="1">DNA-directed DNA polymerase</fullName>
        <ecNumber evidence="1">2.7.7.7</ecNumber>
    </recommendedName>
</protein>
<evidence type="ECO:0000256" key="6">
    <source>
        <dbReference type="ARBA" id="ARBA00023204"/>
    </source>
</evidence>
<dbReference type="Pfam" id="PF14520">
    <property type="entry name" value="HHH_5"/>
    <property type="match status" value="1"/>
</dbReference>
<evidence type="ECO:0000256" key="4">
    <source>
        <dbReference type="ARBA" id="ARBA00022763"/>
    </source>
</evidence>
<dbReference type="Gene3D" id="3.20.20.140">
    <property type="entry name" value="Metal-dependent hydrolases"/>
    <property type="match status" value="1"/>
</dbReference>
<evidence type="ECO:0000313" key="11">
    <source>
        <dbReference type="Proteomes" id="UP000176299"/>
    </source>
</evidence>
<dbReference type="InterPro" id="IPR027421">
    <property type="entry name" value="DNA_pol_lamdba_lyase_dom_sf"/>
</dbReference>
<dbReference type="Gene3D" id="1.10.150.20">
    <property type="entry name" value="5' to 3' exonuclease, C-terminal subdomain"/>
    <property type="match status" value="1"/>
</dbReference>
<dbReference type="InterPro" id="IPR050243">
    <property type="entry name" value="PHP_phosphatase"/>
</dbReference>
<dbReference type="InterPro" id="IPR003141">
    <property type="entry name" value="Pol/His_phosphatase_N"/>
</dbReference>
<comment type="catalytic activity">
    <reaction evidence="7">
        <text>DNA(n) + a 2'-deoxyribonucleoside 5'-triphosphate = DNA(n+1) + diphosphate</text>
        <dbReference type="Rhea" id="RHEA:22508"/>
        <dbReference type="Rhea" id="RHEA-COMP:17339"/>
        <dbReference type="Rhea" id="RHEA-COMP:17340"/>
        <dbReference type="ChEBI" id="CHEBI:33019"/>
        <dbReference type="ChEBI" id="CHEBI:61560"/>
        <dbReference type="ChEBI" id="CHEBI:173112"/>
        <dbReference type="EC" id="2.7.7.7"/>
    </reaction>
</comment>
<evidence type="ECO:0000256" key="2">
    <source>
        <dbReference type="ARBA" id="ARBA00022679"/>
    </source>
</evidence>
<organism evidence="10 11">
    <name type="scientific">Candidatus Woykebacteria bacterium GWA1_44_8</name>
    <dbReference type="NCBI Taxonomy" id="1802591"/>
    <lineage>
        <taxon>Bacteria</taxon>
        <taxon>Candidatus Woykeibacteriota</taxon>
    </lineage>
</organism>
<dbReference type="GO" id="GO:0003677">
    <property type="term" value="F:DNA binding"/>
    <property type="evidence" value="ECO:0007669"/>
    <property type="project" value="InterPro"/>
</dbReference>
<accession>A0A1G1W0N5</accession>
<dbReference type="SMART" id="SM00483">
    <property type="entry name" value="POLXc"/>
    <property type="match status" value="1"/>
</dbReference>
<evidence type="ECO:0000256" key="3">
    <source>
        <dbReference type="ARBA" id="ARBA00022695"/>
    </source>
</evidence>
<dbReference type="Pfam" id="PF02811">
    <property type="entry name" value="PHP"/>
    <property type="match status" value="1"/>
</dbReference>
<dbReference type="InterPro" id="IPR016195">
    <property type="entry name" value="Pol/histidinol_Pase-like"/>
</dbReference>
<dbReference type="InterPro" id="IPR037160">
    <property type="entry name" value="DNA_Pol_thumb_sf"/>
</dbReference>
<proteinExistence type="predicted"/>
<evidence type="ECO:0000256" key="1">
    <source>
        <dbReference type="ARBA" id="ARBA00012417"/>
    </source>
</evidence>
<dbReference type="PANTHER" id="PTHR36928:SF1">
    <property type="entry name" value="PHOSPHATASE YCDX-RELATED"/>
    <property type="match status" value="1"/>
</dbReference>
<dbReference type="CDD" id="cd00141">
    <property type="entry name" value="NT_POLXc"/>
    <property type="match status" value="1"/>
</dbReference>
<dbReference type="InterPro" id="IPR029398">
    <property type="entry name" value="PolB_thumb"/>
</dbReference>
<dbReference type="InterPro" id="IPR047967">
    <property type="entry name" value="PolX_PHP"/>
</dbReference>
<dbReference type="GO" id="GO:0005829">
    <property type="term" value="C:cytosol"/>
    <property type="evidence" value="ECO:0007669"/>
    <property type="project" value="TreeGrafter"/>
</dbReference>
<name>A0A1G1W0N5_9BACT</name>
<feature type="domain" description="Polymerase/histidinol phosphatase N-terminal" evidence="8">
    <location>
        <begin position="348"/>
        <end position="419"/>
    </location>
</feature>
<dbReference type="InterPro" id="IPR022312">
    <property type="entry name" value="DNA_pol_X"/>
</dbReference>
<dbReference type="PIRSF" id="PIRSF005047">
    <property type="entry name" value="UCP005047_YshC"/>
    <property type="match status" value="1"/>
</dbReference>
<dbReference type="InterPro" id="IPR022311">
    <property type="entry name" value="PolX-like"/>
</dbReference>
<dbReference type="SUPFAM" id="SSF47802">
    <property type="entry name" value="DNA polymerase beta, N-terminal domain-like"/>
    <property type="match status" value="1"/>
</dbReference>
<evidence type="ECO:0000259" key="9">
    <source>
        <dbReference type="SMART" id="SM00483"/>
    </source>
</evidence>
<dbReference type="SUPFAM" id="SSF158702">
    <property type="entry name" value="Sec63 N-terminal domain-like"/>
    <property type="match status" value="1"/>
</dbReference>
<dbReference type="PRINTS" id="PR00869">
    <property type="entry name" value="DNAPOLX"/>
</dbReference>
<reference evidence="10 11" key="1">
    <citation type="journal article" date="2016" name="Nat. Commun.">
        <title>Thousands of microbial genomes shed light on interconnected biogeochemical processes in an aquifer system.</title>
        <authorList>
            <person name="Anantharaman K."/>
            <person name="Brown C.T."/>
            <person name="Hug L.A."/>
            <person name="Sharon I."/>
            <person name="Castelle C.J."/>
            <person name="Probst A.J."/>
            <person name="Thomas B.C."/>
            <person name="Singh A."/>
            <person name="Wilkins M.J."/>
            <person name="Karaoz U."/>
            <person name="Brodie E.L."/>
            <person name="Williams K.H."/>
            <person name="Hubbard S.S."/>
            <person name="Banfield J.F."/>
        </authorList>
    </citation>
    <scope>NUCLEOTIDE SEQUENCE [LARGE SCALE GENOMIC DNA]</scope>
</reference>
<dbReference type="GO" id="GO:0006281">
    <property type="term" value="P:DNA repair"/>
    <property type="evidence" value="ECO:0007669"/>
    <property type="project" value="UniProtKB-KW"/>
</dbReference>
<dbReference type="Pfam" id="PF14791">
    <property type="entry name" value="DNA_pol_B_thumb"/>
    <property type="match status" value="1"/>
</dbReference>
<evidence type="ECO:0000256" key="7">
    <source>
        <dbReference type="ARBA" id="ARBA00049244"/>
    </source>
</evidence>
<dbReference type="GO" id="GO:0003887">
    <property type="term" value="F:DNA-directed DNA polymerase activity"/>
    <property type="evidence" value="ECO:0007669"/>
    <property type="project" value="UniProtKB-KW"/>
</dbReference>
<dbReference type="SUPFAM" id="SSF89550">
    <property type="entry name" value="PHP domain-like"/>
    <property type="match status" value="1"/>
</dbReference>
<dbReference type="STRING" id="1802591.A2113_01600"/>
<keyword evidence="2" id="KW-0808">Transferase</keyword>
<dbReference type="Gene3D" id="1.10.150.110">
    <property type="entry name" value="DNA polymerase beta, N-terminal domain-like"/>
    <property type="match status" value="1"/>
</dbReference>
<gene>
    <name evidence="10" type="ORF">A2113_01600</name>
</gene>
<dbReference type="EC" id="2.7.7.7" evidence="1"/>
<dbReference type="PRINTS" id="PR00870">
    <property type="entry name" value="DNAPOLXBETA"/>
</dbReference>
<dbReference type="InterPro" id="IPR010996">
    <property type="entry name" value="HHH_MUS81"/>
</dbReference>
<dbReference type="InterPro" id="IPR004013">
    <property type="entry name" value="PHP_dom"/>
</dbReference>
<evidence type="ECO:0000313" key="10">
    <source>
        <dbReference type="EMBL" id="OGY20977.1"/>
    </source>
</evidence>
<dbReference type="AlphaFoldDB" id="A0A1G1W0N5"/>